<evidence type="ECO:0000256" key="2">
    <source>
        <dbReference type="SAM" id="Phobius"/>
    </source>
</evidence>
<keyword evidence="4" id="KW-1185">Reference proteome</keyword>
<dbReference type="RefSeq" id="XP_004362900.1">
    <property type="nucleotide sequence ID" value="XM_004362843.1"/>
</dbReference>
<feature type="compositionally biased region" description="Low complexity" evidence="1">
    <location>
        <begin position="1"/>
        <end position="34"/>
    </location>
</feature>
<evidence type="ECO:0000313" key="3">
    <source>
        <dbReference type="EMBL" id="EGG25049.1"/>
    </source>
</evidence>
<proteinExistence type="predicted"/>
<gene>
    <name evidence="3" type="ORF">DFA_03295</name>
</gene>
<evidence type="ECO:0000256" key="1">
    <source>
        <dbReference type="SAM" id="MobiDB-lite"/>
    </source>
</evidence>
<dbReference type="EMBL" id="GL883006">
    <property type="protein sequence ID" value="EGG25049.1"/>
    <property type="molecule type" value="Genomic_DNA"/>
</dbReference>
<protein>
    <submittedName>
        <fullName evidence="3">Uncharacterized protein</fullName>
    </submittedName>
</protein>
<feature type="region of interest" description="Disordered" evidence="1">
    <location>
        <begin position="1"/>
        <end position="39"/>
    </location>
</feature>
<reference evidence="4" key="1">
    <citation type="journal article" date="2011" name="Genome Res.">
        <title>Phylogeny-wide analysis of social amoeba genomes highlights ancient origins for complex intercellular communication.</title>
        <authorList>
            <person name="Heidel A.J."/>
            <person name="Lawal H.M."/>
            <person name="Felder M."/>
            <person name="Schilde C."/>
            <person name="Helps N.R."/>
            <person name="Tunggal B."/>
            <person name="Rivero F."/>
            <person name="John U."/>
            <person name="Schleicher M."/>
            <person name="Eichinger L."/>
            <person name="Platzer M."/>
            <person name="Noegel A.A."/>
            <person name="Schaap P."/>
            <person name="Gloeckner G."/>
        </authorList>
    </citation>
    <scope>NUCLEOTIDE SEQUENCE [LARGE SCALE GENOMIC DNA]</scope>
    <source>
        <strain evidence="4">SH3</strain>
    </source>
</reference>
<feature type="transmembrane region" description="Helical" evidence="2">
    <location>
        <begin position="71"/>
        <end position="98"/>
    </location>
</feature>
<keyword evidence="2" id="KW-0472">Membrane</keyword>
<keyword evidence="2" id="KW-0812">Transmembrane</keyword>
<dbReference type="GeneID" id="14877306"/>
<feature type="transmembrane region" description="Helical" evidence="2">
    <location>
        <begin position="345"/>
        <end position="366"/>
    </location>
</feature>
<dbReference type="AlphaFoldDB" id="F4PH65"/>
<feature type="transmembrane region" description="Helical" evidence="2">
    <location>
        <begin position="231"/>
        <end position="254"/>
    </location>
</feature>
<dbReference type="Proteomes" id="UP000007797">
    <property type="component" value="Unassembled WGS sequence"/>
</dbReference>
<organism evidence="3 4">
    <name type="scientific">Cavenderia fasciculata</name>
    <name type="common">Slime mold</name>
    <name type="synonym">Dictyostelium fasciculatum</name>
    <dbReference type="NCBI Taxonomy" id="261658"/>
    <lineage>
        <taxon>Eukaryota</taxon>
        <taxon>Amoebozoa</taxon>
        <taxon>Evosea</taxon>
        <taxon>Eumycetozoa</taxon>
        <taxon>Dictyostelia</taxon>
        <taxon>Acytosteliales</taxon>
        <taxon>Cavenderiaceae</taxon>
        <taxon>Cavenderia</taxon>
    </lineage>
</organism>
<keyword evidence="2" id="KW-1133">Transmembrane helix</keyword>
<evidence type="ECO:0000313" key="4">
    <source>
        <dbReference type="Proteomes" id="UP000007797"/>
    </source>
</evidence>
<feature type="region of interest" description="Disordered" evidence="1">
    <location>
        <begin position="401"/>
        <end position="436"/>
    </location>
</feature>
<dbReference type="KEGG" id="dfa:DFA_03295"/>
<feature type="compositionally biased region" description="Low complexity" evidence="1">
    <location>
        <begin position="418"/>
        <end position="436"/>
    </location>
</feature>
<sequence length="449" mass="52143">MDNTDNNNNNNSNNNNNHDLENNNIDNQDDQQPQPAERTAATTEDLIFGDQTFRHSFLTIFVNNNGPSLPFMIMLVVVIPFVVFLLSLIPMVTGSYYLKYHSLLCFKNNTDSTYPPDTNNTNNNFNNTSTSNINNNNTNTNSIINSHNNDIQTDSLYNVYHNRDKKHKNNNNYNNGSGLVDRDKEALYLYYRANHRVCNDFFYIRNFYDGKDNGTWSNETSPIGDVPKARYLYLSFRVLGLTALFPAIFCIVGYIHRPFIYGSISILYLVVLVAPVMTILKLPIFYQQEEGSYSRPTCYYNETFFNYCQENRGYRSFDHGEYVLYQLNNNTKEYLMEIEWGFKPIFYAELGAIVLFAFNIILFIWGTCIYRDWNSNLFRNQQLQGRKSQIVKPPLLSINVTSSTSSNKNHEKSNDMFSDTSSNISQDDNDDNYYNTNNRSFNKRNIITL</sequence>
<accession>F4PH65</accession>
<feature type="transmembrane region" description="Helical" evidence="2">
    <location>
        <begin position="260"/>
        <end position="280"/>
    </location>
</feature>
<name>F4PH65_CACFS</name>